<feature type="region of interest" description="Disordered" evidence="1">
    <location>
        <begin position="1"/>
        <end position="96"/>
    </location>
</feature>
<reference evidence="2 3" key="1">
    <citation type="submission" date="2021-03" db="EMBL/GenBank/DDBJ databases">
        <authorList>
            <person name="King G.J."/>
            <person name="Bancroft I."/>
            <person name="Baten A."/>
            <person name="Bloomfield J."/>
            <person name="Borpatragohain P."/>
            <person name="He Z."/>
            <person name="Irish N."/>
            <person name="Irwin J."/>
            <person name="Liu K."/>
            <person name="Mauleon R.P."/>
            <person name="Moore J."/>
            <person name="Morris R."/>
            <person name="Ostergaard L."/>
            <person name="Wang B."/>
            <person name="Wells R."/>
        </authorList>
    </citation>
    <scope>NUCLEOTIDE SEQUENCE [LARGE SCALE GENOMIC DNA]</scope>
    <source>
        <strain evidence="2">R-o-18</strain>
        <tissue evidence="2">Leaf</tissue>
    </source>
</reference>
<dbReference type="EMBL" id="JADBGQ010000007">
    <property type="protein sequence ID" value="KAG5389061.1"/>
    <property type="molecule type" value="Genomic_DNA"/>
</dbReference>
<protein>
    <submittedName>
        <fullName evidence="2">Uncharacterized protein</fullName>
    </submittedName>
</protein>
<evidence type="ECO:0000256" key="1">
    <source>
        <dbReference type="SAM" id="MobiDB-lite"/>
    </source>
</evidence>
<name>A0ABQ7LV60_BRACM</name>
<sequence>MAETFEQMRTEVKDSRKEPSVDVEFGEPSPTKPSTNQIPLRRSTRGDDMGRGIGTQGVEGISQASYVPDFDPSQTKKEDDWWTPMTSVQAPPPSQWEKWCKETSKGLQLSNSPLPEDSCKGFTELALNLIPLIIGPTCFNLYVAIRVVSVGKWLGNKKMDAVMFIWRVNTTLNRWAPSRIAFMSVMFYLQLDAAYNKFLPNKKSYQLPIFFWGTIEESFHLMDRLIYFGYLIHFLPHSSSTEIITAAKIWRSTHSCL</sequence>
<accession>A0ABQ7LV60</accession>
<evidence type="ECO:0000313" key="3">
    <source>
        <dbReference type="Proteomes" id="UP000823674"/>
    </source>
</evidence>
<organism evidence="2 3">
    <name type="scientific">Brassica rapa subsp. trilocularis</name>
    <dbReference type="NCBI Taxonomy" id="1813537"/>
    <lineage>
        <taxon>Eukaryota</taxon>
        <taxon>Viridiplantae</taxon>
        <taxon>Streptophyta</taxon>
        <taxon>Embryophyta</taxon>
        <taxon>Tracheophyta</taxon>
        <taxon>Spermatophyta</taxon>
        <taxon>Magnoliopsida</taxon>
        <taxon>eudicotyledons</taxon>
        <taxon>Gunneridae</taxon>
        <taxon>Pentapetalae</taxon>
        <taxon>rosids</taxon>
        <taxon>malvids</taxon>
        <taxon>Brassicales</taxon>
        <taxon>Brassicaceae</taxon>
        <taxon>Brassiceae</taxon>
        <taxon>Brassica</taxon>
    </lineage>
</organism>
<comment type="caution">
    <text evidence="2">The sequence shown here is derived from an EMBL/GenBank/DDBJ whole genome shotgun (WGS) entry which is preliminary data.</text>
</comment>
<gene>
    <name evidence="2" type="primary">A08g506220.1_BraROA</name>
    <name evidence="2" type="ORF">IGI04_030602</name>
</gene>
<dbReference type="Proteomes" id="UP000823674">
    <property type="component" value="Chromosome A08"/>
</dbReference>
<proteinExistence type="predicted"/>
<evidence type="ECO:0000313" key="2">
    <source>
        <dbReference type="EMBL" id="KAG5389061.1"/>
    </source>
</evidence>
<feature type="compositionally biased region" description="Basic and acidic residues" evidence="1">
    <location>
        <begin position="1"/>
        <end position="20"/>
    </location>
</feature>
<keyword evidence="3" id="KW-1185">Reference proteome</keyword>